<feature type="signal peptide" evidence="1">
    <location>
        <begin position="1"/>
        <end position="23"/>
    </location>
</feature>
<evidence type="ECO:0000256" key="1">
    <source>
        <dbReference type="SAM" id="SignalP"/>
    </source>
</evidence>
<protein>
    <submittedName>
        <fullName evidence="2">Uncharacterized protein</fullName>
    </submittedName>
</protein>
<gene>
    <name evidence="2" type="ORF">CLV62_12460</name>
</gene>
<sequence>MRGKKCILGLMACCSLSTIEVSAQSESESKLKANLSADLVSSYVWRGIKQAAGASAQPAVSASLSGFTLGVWGSVDVTSNNHKEVDFYAAYSSNNVTITATDYWWDGEDAFHYFSSPTAGNVGHSFETAIAYTLPESFPLTFSWNTFIFGQANKKANGDNSFSTYVELAYPFSIKEVGFKISTGFTPWASTIYGTDKFSFTSVQLGASKEIKITDSFSVPIFANVIVNPVHEDINFVFGITLR</sequence>
<reference evidence="2 3" key="1">
    <citation type="submission" date="2018-03" db="EMBL/GenBank/DDBJ databases">
        <title>Genomic Encyclopedia of Archaeal and Bacterial Type Strains, Phase II (KMG-II): from individual species to whole genera.</title>
        <authorList>
            <person name="Goeker M."/>
        </authorList>
    </citation>
    <scope>NUCLEOTIDE SEQUENCE [LARGE SCALE GENOMIC DNA]</scope>
    <source>
        <strain evidence="2 3">DSM 100214</strain>
    </source>
</reference>
<proteinExistence type="predicted"/>
<dbReference type="EMBL" id="QICL01000024">
    <property type="protein sequence ID" value="PXV61905.1"/>
    <property type="molecule type" value="Genomic_DNA"/>
</dbReference>
<feature type="chain" id="PRO_5016108244" evidence="1">
    <location>
        <begin position="24"/>
        <end position="243"/>
    </location>
</feature>
<keyword evidence="1" id="KW-0732">Signal</keyword>
<organism evidence="2 3">
    <name type="scientific">Dysgonomonas alginatilytica</name>
    <dbReference type="NCBI Taxonomy" id="1605892"/>
    <lineage>
        <taxon>Bacteria</taxon>
        <taxon>Pseudomonadati</taxon>
        <taxon>Bacteroidota</taxon>
        <taxon>Bacteroidia</taxon>
        <taxon>Bacteroidales</taxon>
        <taxon>Dysgonomonadaceae</taxon>
        <taxon>Dysgonomonas</taxon>
    </lineage>
</organism>
<evidence type="ECO:0000313" key="3">
    <source>
        <dbReference type="Proteomes" id="UP000247973"/>
    </source>
</evidence>
<dbReference type="AlphaFoldDB" id="A0A2V3PM75"/>
<dbReference type="Proteomes" id="UP000247973">
    <property type="component" value="Unassembled WGS sequence"/>
</dbReference>
<keyword evidence="3" id="KW-1185">Reference proteome</keyword>
<accession>A0A2V3PM75</accession>
<evidence type="ECO:0000313" key="2">
    <source>
        <dbReference type="EMBL" id="PXV61905.1"/>
    </source>
</evidence>
<name>A0A2V3PM75_9BACT</name>
<comment type="caution">
    <text evidence="2">The sequence shown here is derived from an EMBL/GenBank/DDBJ whole genome shotgun (WGS) entry which is preliminary data.</text>
</comment>